<evidence type="ECO:0000256" key="5">
    <source>
        <dbReference type="ARBA" id="ARBA00023242"/>
    </source>
</evidence>
<sequence length="402" mass="45763">MVRKRKNSDQGEEERETGNNGDMDWQQMMNEAAALAARRARKRYVGVRQRLWWVAEIKDTIQKIRVWLGTFDTAEEAARAYDEAACLLRGANTRTNFCQCPPPSNSSPVLPSKITNLLLQQLKAHNNTLHDHNQQNQELTEVQDTQFVNFVDMSNATIHENSDLGANISNISSTSDCLTTSIESSVIGKEVESSGYCLPFEIAEEMIEPIEQENDGEEPSMLTEVMKRMRYERKFSASLYAINGISECLRMKLESGNGKGTTRFKEFPNIGIHCSKDQEENKKQENECVQQFVDAVESSGYCLPFEIVEEMIEPIEQENDGEEPSMLTEVMKRMRYERKFSASLYAINGISECLRMKLESGNGKGTTRFKEFPNIGIHCSKDQEENKKQENECVQQGVIRIC</sequence>
<dbReference type="InterPro" id="IPR050913">
    <property type="entry name" value="AP2/ERF_ERF"/>
</dbReference>
<dbReference type="PRINTS" id="PR00367">
    <property type="entry name" value="ETHRSPELEMNT"/>
</dbReference>
<evidence type="ECO:0000313" key="10">
    <source>
        <dbReference type="Proteomes" id="UP001642360"/>
    </source>
</evidence>
<dbReference type="InterPro" id="IPR001471">
    <property type="entry name" value="AP2/ERF_dom"/>
</dbReference>
<name>A0ABC8RC73_9AQUA</name>
<keyword evidence="2" id="KW-0805">Transcription regulation</keyword>
<evidence type="ECO:0000313" key="9">
    <source>
        <dbReference type="EMBL" id="CAK9142358.1"/>
    </source>
</evidence>
<evidence type="ECO:0000256" key="3">
    <source>
        <dbReference type="ARBA" id="ARBA00023125"/>
    </source>
</evidence>
<evidence type="ECO:0000256" key="7">
    <source>
        <dbReference type="SAM" id="MobiDB-lite"/>
    </source>
</evidence>
<dbReference type="PROSITE" id="PS51032">
    <property type="entry name" value="AP2_ERF"/>
    <property type="match status" value="1"/>
</dbReference>
<dbReference type="Gene3D" id="3.30.730.10">
    <property type="entry name" value="AP2/ERF domain"/>
    <property type="match status" value="1"/>
</dbReference>
<keyword evidence="10" id="KW-1185">Reference proteome</keyword>
<evidence type="ECO:0000259" key="8">
    <source>
        <dbReference type="PROSITE" id="PS51032"/>
    </source>
</evidence>
<dbReference type="InterPro" id="IPR036955">
    <property type="entry name" value="AP2/ERF_dom_sf"/>
</dbReference>
<proteinExistence type="inferred from homology"/>
<evidence type="ECO:0000256" key="1">
    <source>
        <dbReference type="ARBA" id="ARBA00004123"/>
    </source>
</evidence>
<dbReference type="GO" id="GO:0003677">
    <property type="term" value="F:DNA binding"/>
    <property type="evidence" value="ECO:0007669"/>
    <property type="project" value="UniProtKB-KW"/>
</dbReference>
<keyword evidence="5" id="KW-0539">Nucleus</keyword>
<dbReference type="CDD" id="cd00018">
    <property type="entry name" value="AP2"/>
    <property type="match status" value="1"/>
</dbReference>
<evidence type="ECO:0000256" key="2">
    <source>
        <dbReference type="ARBA" id="ARBA00023015"/>
    </source>
</evidence>
<organism evidence="9 10">
    <name type="scientific">Ilex paraguariensis</name>
    <name type="common">yerba mate</name>
    <dbReference type="NCBI Taxonomy" id="185542"/>
    <lineage>
        <taxon>Eukaryota</taxon>
        <taxon>Viridiplantae</taxon>
        <taxon>Streptophyta</taxon>
        <taxon>Embryophyta</taxon>
        <taxon>Tracheophyta</taxon>
        <taxon>Spermatophyta</taxon>
        <taxon>Magnoliopsida</taxon>
        <taxon>eudicotyledons</taxon>
        <taxon>Gunneridae</taxon>
        <taxon>Pentapetalae</taxon>
        <taxon>asterids</taxon>
        <taxon>campanulids</taxon>
        <taxon>Aquifoliales</taxon>
        <taxon>Aquifoliaceae</taxon>
        <taxon>Ilex</taxon>
    </lineage>
</organism>
<dbReference type="EMBL" id="CAUOFW020001225">
    <property type="protein sequence ID" value="CAK9142358.1"/>
    <property type="molecule type" value="Genomic_DNA"/>
</dbReference>
<feature type="region of interest" description="Disordered" evidence="7">
    <location>
        <begin position="1"/>
        <end position="26"/>
    </location>
</feature>
<keyword evidence="3" id="KW-0238">DNA-binding</keyword>
<dbReference type="FunFam" id="3.30.730.10:FF:000005">
    <property type="entry name" value="ethylene-responsive transcription factor RAP2-11"/>
    <property type="match status" value="1"/>
</dbReference>
<comment type="caution">
    <text evidence="9">The sequence shown here is derived from an EMBL/GenBank/DDBJ whole genome shotgun (WGS) entry which is preliminary data.</text>
</comment>
<dbReference type="Proteomes" id="UP001642360">
    <property type="component" value="Unassembled WGS sequence"/>
</dbReference>
<protein>
    <recommendedName>
        <fullName evidence="8">AP2/ERF domain-containing protein</fullName>
    </recommendedName>
</protein>
<dbReference type="AlphaFoldDB" id="A0ABC8RC73"/>
<feature type="domain" description="AP2/ERF" evidence="8">
    <location>
        <begin position="43"/>
        <end position="98"/>
    </location>
</feature>
<gene>
    <name evidence="9" type="ORF">ILEXP_LOCUS10048</name>
</gene>
<dbReference type="SUPFAM" id="SSF54171">
    <property type="entry name" value="DNA-binding domain"/>
    <property type="match status" value="1"/>
</dbReference>
<dbReference type="GO" id="GO:0005634">
    <property type="term" value="C:nucleus"/>
    <property type="evidence" value="ECO:0007669"/>
    <property type="project" value="UniProtKB-SubCell"/>
</dbReference>
<dbReference type="InterPro" id="IPR016177">
    <property type="entry name" value="DNA-bd_dom_sf"/>
</dbReference>
<comment type="subcellular location">
    <subcellularLocation>
        <location evidence="1">Nucleus</location>
    </subcellularLocation>
</comment>
<evidence type="ECO:0000256" key="4">
    <source>
        <dbReference type="ARBA" id="ARBA00023163"/>
    </source>
</evidence>
<dbReference type="SMART" id="SM00380">
    <property type="entry name" value="AP2"/>
    <property type="match status" value="1"/>
</dbReference>
<reference evidence="9 10" key="1">
    <citation type="submission" date="2024-02" db="EMBL/GenBank/DDBJ databases">
        <authorList>
            <person name="Vignale AGUSTIN F."/>
            <person name="Sosa J E."/>
            <person name="Modenutti C."/>
        </authorList>
    </citation>
    <scope>NUCLEOTIDE SEQUENCE [LARGE SCALE GENOMIC DNA]</scope>
</reference>
<dbReference type="PANTHER" id="PTHR31194:SF197">
    <property type="entry name" value="OS12G0582900 PROTEIN"/>
    <property type="match status" value="1"/>
</dbReference>
<accession>A0ABC8RC73</accession>
<keyword evidence="4" id="KW-0804">Transcription</keyword>
<comment type="similarity">
    <text evidence="6">Belongs to the AP2/ERF transcription factor family. ERF subfamily.</text>
</comment>
<evidence type="ECO:0000256" key="6">
    <source>
        <dbReference type="ARBA" id="ARBA00024343"/>
    </source>
</evidence>
<dbReference type="Pfam" id="PF00847">
    <property type="entry name" value="AP2"/>
    <property type="match status" value="1"/>
</dbReference>
<dbReference type="PANTHER" id="PTHR31194">
    <property type="entry name" value="SHN SHINE , DNA BINDING / TRANSCRIPTION FACTOR"/>
    <property type="match status" value="1"/>
</dbReference>